<dbReference type="CDD" id="cd14791">
    <property type="entry name" value="GH36"/>
    <property type="match status" value="1"/>
</dbReference>
<protein>
    <recommendedName>
        <fullName evidence="2 5">Alpha-galactosidase</fullName>
        <ecNumber evidence="2 5">3.2.1.22</ecNumber>
    </recommendedName>
</protein>
<dbReference type="PANTHER" id="PTHR43053">
    <property type="entry name" value="GLYCOSIDASE FAMILY 31"/>
    <property type="match status" value="1"/>
</dbReference>
<evidence type="ECO:0000256" key="4">
    <source>
        <dbReference type="ARBA" id="ARBA00023295"/>
    </source>
</evidence>
<dbReference type="PRINTS" id="PR00743">
    <property type="entry name" value="GLHYDRLASE36"/>
</dbReference>
<comment type="caution">
    <text evidence="8">The sequence shown here is derived from an EMBL/GenBank/DDBJ whole genome shotgun (WGS) entry which is preliminary data.</text>
</comment>
<dbReference type="RefSeq" id="WP_260196205.1">
    <property type="nucleotide sequence ID" value="NZ_JAFFZE010000035.1"/>
</dbReference>
<dbReference type="EC" id="3.2.1.22" evidence="2 5"/>
<dbReference type="InterPro" id="IPR002252">
    <property type="entry name" value="Glyco_hydro_36"/>
</dbReference>
<organism evidence="8 9">
    <name type="scientific">Actinophytocola gossypii</name>
    <dbReference type="NCBI Taxonomy" id="2812003"/>
    <lineage>
        <taxon>Bacteria</taxon>
        <taxon>Bacillati</taxon>
        <taxon>Actinomycetota</taxon>
        <taxon>Actinomycetes</taxon>
        <taxon>Pseudonocardiales</taxon>
        <taxon>Pseudonocardiaceae</taxon>
    </lineage>
</organism>
<evidence type="ECO:0000259" key="6">
    <source>
        <dbReference type="Pfam" id="PF16874"/>
    </source>
</evidence>
<dbReference type="InterPro" id="IPR050985">
    <property type="entry name" value="Alpha-glycosidase_related"/>
</dbReference>
<keyword evidence="9" id="KW-1185">Reference proteome</keyword>
<reference evidence="8 9" key="1">
    <citation type="submission" date="2021-02" db="EMBL/GenBank/DDBJ databases">
        <title>Actinophytocola xerophila sp. nov., isolated from soil of cotton cropping field.</title>
        <authorList>
            <person name="Huang R."/>
            <person name="Chen X."/>
            <person name="Ge X."/>
            <person name="Liu W."/>
        </authorList>
    </citation>
    <scope>NUCLEOTIDE SEQUENCE [LARGE SCALE GENOMIC DNA]</scope>
    <source>
        <strain evidence="8 9">S1-96</strain>
    </source>
</reference>
<dbReference type="Pfam" id="PF16874">
    <property type="entry name" value="Glyco_hydro_36C"/>
    <property type="match status" value="1"/>
</dbReference>
<dbReference type="Gene3D" id="2.70.98.60">
    <property type="entry name" value="alpha-galactosidase from lactobacil brevis"/>
    <property type="match status" value="1"/>
</dbReference>
<dbReference type="Gene3D" id="2.60.40.1180">
    <property type="entry name" value="Golgi alpha-mannosidase II"/>
    <property type="match status" value="1"/>
</dbReference>
<evidence type="ECO:0000259" key="7">
    <source>
        <dbReference type="Pfam" id="PF16875"/>
    </source>
</evidence>
<evidence type="ECO:0000256" key="3">
    <source>
        <dbReference type="ARBA" id="ARBA00022801"/>
    </source>
</evidence>
<comment type="catalytic activity">
    <reaction evidence="1 5">
        <text>Hydrolysis of terminal, non-reducing alpha-D-galactose residues in alpha-D-galactosides, including galactose oligosaccharides, galactomannans and galactolipids.</text>
        <dbReference type="EC" id="3.2.1.22"/>
    </reaction>
</comment>
<dbReference type="Proteomes" id="UP001156441">
    <property type="component" value="Unassembled WGS sequence"/>
</dbReference>
<evidence type="ECO:0000313" key="8">
    <source>
        <dbReference type="EMBL" id="MCT2588245.1"/>
    </source>
</evidence>
<dbReference type="InterPro" id="IPR017853">
    <property type="entry name" value="GH"/>
</dbReference>
<dbReference type="Pfam" id="PF02065">
    <property type="entry name" value="Melibiase"/>
    <property type="match status" value="1"/>
</dbReference>
<accession>A0ABT2JK36</accession>
<dbReference type="PIRSF" id="PIRSF005536">
    <property type="entry name" value="Agal"/>
    <property type="match status" value="1"/>
</dbReference>
<feature type="domain" description="Glycosyl hydrolase family 36 N-terminal" evidence="7">
    <location>
        <begin position="21"/>
        <end position="252"/>
    </location>
</feature>
<dbReference type="InterPro" id="IPR031704">
    <property type="entry name" value="Glyco_hydro_36_N"/>
</dbReference>
<evidence type="ECO:0000256" key="2">
    <source>
        <dbReference type="ARBA" id="ARBA00012755"/>
    </source>
</evidence>
<evidence type="ECO:0000313" key="9">
    <source>
        <dbReference type="Proteomes" id="UP001156441"/>
    </source>
</evidence>
<gene>
    <name evidence="8" type="ORF">JT362_34560</name>
</gene>
<sequence length="706" mass="77217">MTVVHLTSDTVSLVLDARGGGLPVVVHWGAPLGDLSEDDLLVLADTAVPPQANSTPDAPVPVSLLPEAVRGYQGRPGLRGHRAGTAWVTSFRVADLRVTDTSVLVVAEDPHAMLHLELTVELTRSGVLRLRSRLVNDGTDPYTLDGLEAALPVPAQATELLDLTGHWARERHPQRRRFDLGTWSRESRRGRTGHDATLALLAGTAGFGFRHGEVWGLHVAWSGNHVTHAERMPESPAVLGGGELLAPGEVILAPGEEYTSPWLYAAYSGRGVDGLSAAFHTYLRSRPRHPATPRPVVLNTWEAVYFDHDLGRLRDLADVAARIGVERFVLDDGWFRHRRDDTAGLGDWYVDETVWPSGLTPLIEHVTGLGMEFGIWVEPEMINEDSDLFREHPDWVLAPGDGTLPPRARNQQVLNLNVPEAYTYVLSRLDELLRDNDIAFVKWDHNRDLVAAGHRGRSGVHGQTVAIYRLLDELRARHPGVEIESCSSGGARVDLEILARTDRVWTSDSNDALERQTIQRWTALLLPPELTGAHVGPPTVHSSGRTQHTSFRYATALFGHFGLEWDIASASESEVAAMAAGIAYYREHRALLHTGEVVRADHPDPSVYVHGVVAPDRSAALFAHVQLTTSANAVPTAMRPPGLDPDRRYRVRVVEPAGPPMTVGSSGPDWSPRVLTGRALAEVGLRPPLLAPEQAWLVELTAEPSA</sequence>
<dbReference type="InterPro" id="IPR038417">
    <property type="entry name" value="Alpga-gal_N_sf"/>
</dbReference>
<dbReference type="InterPro" id="IPR013785">
    <property type="entry name" value="Aldolase_TIM"/>
</dbReference>
<evidence type="ECO:0000256" key="1">
    <source>
        <dbReference type="ARBA" id="ARBA00001255"/>
    </source>
</evidence>
<dbReference type="PROSITE" id="PS00512">
    <property type="entry name" value="ALPHA_GALACTOSIDASE"/>
    <property type="match status" value="1"/>
</dbReference>
<dbReference type="EMBL" id="JAFFZE010000035">
    <property type="protein sequence ID" value="MCT2588245.1"/>
    <property type="molecule type" value="Genomic_DNA"/>
</dbReference>
<dbReference type="InterPro" id="IPR013780">
    <property type="entry name" value="Glyco_hydro_b"/>
</dbReference>
<dbReference type="Pfam" id="PF16875">
    <property type="entry name" value="Glyco_hydro_36N"/>
    <property type="match status" value="1"/>
</dbReference>
<name>A0ABT2JK36_9PSEU</name>
<dbReference type="InterPro" id="IPR000111">
    <property type="entry name" value="Glyco_hydro_27/36_CS"/>
</dbReference>
<proteinExistence type="inferred from homology"/>
<dbReference type="Gene3D" id="3.20.20.70">
    <property type="entry name" value="Aldolase class I"/>
    <property type="match status" value="1"/>
</dbReference>
<evidence type="ECO:0000256" key="5">
    <source>
        <dbReference type="PIRNR" id="PIRNR005536"/>
    </source>
</evidence>
<dbReference type="InterPro" id="IPR031705">
    <property type="entry name" value="Glyco_hydro_36_C"/>
</dbReference>
<dbReference type="PANTHER" id="PTHR43053:SF3">
    <property type="entry name" value="ALPHA-GALACTOSIDASE C-RELATED"/>
    <property type="match status" value="1"/>
</dbReference>
<keyword evidence="3 5" id="KW-0378">Hydrolase</keyword>
<feature type="domain" description="Glycosyl hydrolase family 36 C-terminal" evidence="6">
    <location>
        <begin position="611"/>
        <end position="699"/>
    </location>
</feature>
<keyword evidence="4 5" id="KW-0326">Glycosidase</keyword>
<comment type="similarity">
    <text evidence="5">Belongs to the glycosyl hydrolase.</text>
</comment>
<dbReference type="SUPFAM" id="SSF51445">
    <property type="entry name" value="(Trans)glycosidases"/>
    <property type="match status" value="1"/>
</dbReference>